<dbReference type="InterPro" id="IPR000835">
    <property type="entry name" value="HTH_MarR-typ"/>
</dbReference>
<proteinExistence type="predicted"/>
<dbReference type="InterPro" id="IPR039422">
    <property type="entry name" value="MarR/SlyA-like"/>
</dbReference>
<dbReference type="AlphaFoldDB" id="A0A2D0IXT1"/>
<dbReference type="Proteomes" id="UP000225605">
    <property type="component" value="Unassembled WGS sequence"/>
</dbReference>
<evidence type="ECO:0000313" key="3">
    <source>
        <dbReference type="EMBL" id="RKE93237.1"/>
    </source>
</evidence>
<gene>
    <name evidence="3" type="ORF">BDE27_0950</name>
    <name evidence="2" type="ORF">Xehl_00387</name>
</gene>
<sequence length="178" mass="20666">MMKFYLWDRRLVQFLIQYSGYKKAHMKTDNQDTIITPFENALSRLQCVLVARRTITNPEGISWAQYDTLHLLRQYQPMNPTVIGEKLGFTRSKMSKILRLLKDKELIKQEAGENDKRELVTKLSQKGLTFLQRAESSRHNMADIVASNMSQGEIAIFTELCHRAADLLYAQTPIRDDN</sequence>
<reference evidence="3 5" key="2">
    <citation type="submission" date="2018-09" db="EMBL/GenBank/DDBJ databases">
        <title>Genomic Encyclopedia of Archaeal and Bacterial Type Strains, Phase II (KMG-II): from individual species to whole genera.</title>
        <authorList>
            <person name="Goeker M."/>
        </authorList>
    </citation>
    <scope>NUCLEOTIDE SEQUENCE [LARGE SCALE GENOMIC DNA]</scope>
    <source>
        <strain evidence="3 5">DSM 16337</strain>
    </source>
</reference>
<keyword evidence="5" id="KW-1185">Reference proteome</keyword>
<accession>A0A2D0IXT1</accession>
<evidence type="ECO:0000313" key="4">
    <source>
        <dbReference type="Proteomes" id="UP000225605"/>
    </source>
</evidence>
<dbReference type="GO" id="GO:0006950">
    <property type="term" value="P:response to stress"/>
    <property type="evidence" value="ECO:0007669"/>
    <property type="project" value="TreeGrafter"/>
</dbReference>
<evidence type="ECO:0000259" key="1">
    <source>
        <dbReference type="PROSITE" id="PS50995"/>
    </source>
</evidence>
<reference evidence="2 4" key="1">
    <citation type="journal article" date="2017" name="Nat. Microbiol.">
        <title>Natural product diversity associated with the nematode symbionts Photorhabdus and Xenorhabdus.</title>
        <authorList>
            <person name="Tobias N.J."/>
            <person name="Wolff H."/>
            <person name="Djahanschiri B."/>
            <person name="Grundmann F."/>
            <person name="Kronenwerth M."/>
            <person name="Shi Y.M."/>
            <person name="Simonyi S."/>
            <person name="Grun P."/>
            <person name="Shapiro-Ilan D."/>
            <person name="Pidot S.J."/>
            <person name="Stinear T.P."/>
            <person name="Ebersberger I."/>
            <person name="Bode H.B."/>
        </authorList>
    </citation>
    <scope>NUCLEOTIDE SEQUENCE [LARGE SCALE GENOMIC DNA]</scope>
    <source>
        <strain evidence="2 4">DSM 16337</strain>
    </source>
</reference>
<comment type="caution">
    <text evidence="2">The sequence shown here is derived from an EMBL/GenBank/DDBJ whole genome shotgun (WGS) entry which is preliminary data.</text>
</comment>
<dbReference type="EMBL" id="RAQI01000001">
    <property type="protein sequence ID" value="RKE93237.1"/>
    <property type="molecule type" value="Genomic_DNA"/>
</dbReference>
<dbReference type="RefSeq" id="WP_244208688.1">
    <property type="nucleotide sequence ID" value="NZ_CAWNOJ010000031.1"/>
</dbReference>
<organism evidence="2 4">
    <name type="scientific">Xenorhabdus ehlersii</name>
    <dbReference type="NCBI Taxonomy" id="290111"/>
    <lineage>
        <taxon>Bacteria</taxon>
        <taxon>Pseudomonadati</taxon>
        <taxon>Pseudomonadota</taxon>
        <taxon>Gammaproteobacteria</taxon>
        <taxon>Enterobacterales</taxon>
        <taxon>Morganellaceae</taxon>
        <taxon>Xenorhabdus</taxon>
    </lineage>
</organism>
<name>A0A2D0IXT1_9GAMM</name>
<dbReference type="PRINTS" id="PR00598">
    <property type="entry name" value="HTHMARR"/>
</dbReference>
<dbReference type="InterPro" id="IPR036390">
    <property type="entry name" value="WH_DNA-bd_sf"/>
</dbReference>
<feature type="domain" description="HTH marR-type" evidence="1">
    <location>
        <begin position="31"/>
        <end position="166"/>
    </location>
</feature>
<dbReference type="GO" id="GO:0003700">
    <property type="term" value="F:DNA-binding transcription factor activity"/>
    <property type="evidence" value="ECO:0007669"/>
    <property type="project" value="InterPro"/>
</dbReference>
<dbReference type="EMBL" id="NIBT01000002">
    <property type="protein sequence ID" value="PHM26712.1"/>
    <property type="molecule type" value="Genomic_DNA"/>
</dbReference>
<dbReference type="PANTHER" id="PTHR33164">
    <property type="entry name" value="TRANSCRIPTIONAL REGULATOR, MARR FAMILY"/>
    <property type="match status" value="1"/>
</dbReference>
<dbReference type="Pfam" id="PF01047">
    <property type="entry name" value="MarR"/>
    <property type="match status" value="1"/>
</dbReference>
<dbReference type="InterPro" id="IPR036388">
    <property type="entry name" value="WH-like_DNA-bd_sf"/>
</dbReference>
<dbReference type="PANTHER" id="PTHR33164:SF101">
    <property type="entry name" value="TRANSCRIPTIONAL REPRESSOR MPRA"/>
    <property type="match status" value="1"/>
</dbReference>
<dbReference type="SUPFAM" id="SSF46785">
    <property type="entry name" value="Winged helix' DNA-binding domain"/>
    <property type="match status" value="1"/>
</dbReference>
<dbReference type="SMART" id="SM00347">
    <property type="entry name" value="HTH_MARR"/>
    <property type="match status" value="1"/>
</dbReference>
<protein>
    <submittedName>
        <fullName evidence="2">MarR family transcriptional regulator</fullName>
    </submittedName>
</protein>
<evidence type="ECO:0000313" key="5">
    <source>
        <dbReference type="Proteomes" id="UP000283568"/>
    </source>
</evidence>
<evidence type="ECO:0000313" key="2">
    <source>
        <dbReference type="EMBL" id="PHM26712.1"/>
    </source>
</evidence>
<dbReference type="PROSITE" id="PS50995">
    <property type="entry name" value="HTH_MARR_2"/>
    <property type="match status" value="1"/>
</dbReference>
<dbReference type="Gene3D" id="1.10.10.10">
    <property type="entry name" value="Winged helix-like DNA-binding domain superfamily/Winged helix DNA-binding domain"/>
    <property type="match status" value="1"/>
</dbReference>
<dbReference type="Proteomes" id="UP000283568">
    <property type="component" value="Unassembled WGS sequence"/>
</dbReference>